<gene>
    <name evidence="1" type="ORF">CFT61_01240</name>
</gene>
<reference evidence="1 2" key="1">
    <citation type="submission" date="2017-07" db="EMBL/GenBank/DDBJ databases">
        <title>Draft genome sequence of Prevotella copri isolated from the gut of healthy adult Indian.</title>
        <authorList>
            <person name="Das B."/>
            <person name="Bag S."/>
            <person name="Ghosh T.S."/>
        </authorList>
    </citation>
    <scope>NUCLEOTIDE SEQUENCE [LARGE SCALE GENOMIC DNA]</scope>
    <source>
        <strain evidence="1 2">Indica</strain>
    </source>
</reference>
<evidence type="ECO:0000313" key="1">
    <source>
        <dbReference type="EMBL" id="OXL45396.1"/>
    </source>
</evidence>
<dbReference type="Proteomes" id="UP000215155">
    <property type="component" value="Unassembled WGS sequence"/>
</dbReference>
<organism evidence="1 2">
    <name type="scientific">Segatella copri</name>
    <dbReference type="NCBI Taxonomy" id="165179"/>
    <lineage>
        <taxon>Bacteria</taxon>
        <taxon>Pseudomonadati</taxon>
        <taxon>Bacteroidota</taxon>
        <taxon>Bacteroidia</taxon>
        <taxon>Bacteroidales</taxon>
        <taxon>Prevotellaceae</taxon>
        <taxon>Segatella</taxon>
    </lineage>
</organism>
<comment type="caution">
    <text evidence="1">The sequence shown here is derived from an EMBL/GenBank/DDBJ whole genome shotgun (WGS) entry which is preliminary data.</text>
</comment>
<dbReference type="AlphaFoldDB" id="A0AA91TMP2"/>
<dbReference type="EMBL" id="NMPZ01000001">
    <property type="protein sequence ID" value="OXL45396.1"/>
    <property type="molecule type" value="Genomic_DNA"/>
</dbReference>
<evidence type="ECO:0000313" key="2">
    <source>
        <dbReference type="Proteomes" id="UP000215155"/>
    </source>
</evidence>
<accession>A0AA91TMP2</accession>
<proteinExistence type="predicted"/>
<sequence length="188" mass="21596">MTLTQVSIFFNIIIMYIHIFRRRFTPWGVDGTMVINGVIICGTVEHPKNYLHAGDYLIIPEPIKFKKKIGVEYKKKHHKKEKEFKTEIVEEYKTMPLILKDYSSSYPVSRKPYITAGVGPLALKHGSIVMGKSLMSGVVAYDGELFKKFCKKINELADENEQIDLHIKDLGEEEIPLKYLAFFPGKVL</sequence>
<protein>
    <submittedName>
        <fullName evidence="1">Uncharacterized protein</fullName>
    </submittedName>
</protein>
<name>A0AA91TMP2_9BACT</name>